<dbReference type="EMBL" id="ACHF01000029">
    <property type="protein sequence ID" value="EEI63329.1"/>
    <property type="molecule type" value="Genomic_DNA"/>
</dbReference>
<gene>
    <name evidence="1" type="ORF">HMPREF0293_1233</name>
</gene>
<keyword evidence="2" id="KW-1185">Reference proteome</keyword>
<dbReference type="GeneID" id="92759425"/>
<organism evidence="1 2">
    <name type="scientific">Corynebacterium glucuronolyticum ATCC 51866</name>
    <dbReference type="NCBI Taxonomy" id="548478"/>
    <lineage>
        <taxon>Bacteria</taxon>
        <taxon>Bacillati</taxon>
        <taxon>Actinomycetota</taxon>
        <taxon>Actinomycetes</taxon>
        <taxon>Mycobacteriales</taxon>
        <taxon>Corynebacteriaceae</taxon>
        <taxon>Corynebacterium</taxon>
    </lineage>
</organism>
<evidence type="ECO:0000313" key="1">
    <source>
        <dbReference type="EMBL" id="EEI63329.1"/>
    </source>
</evidence>
<accession>A0ABP2DTK9</accession>
<dbReference type="RefSeq" id="WP_005390294.1">
    <property type="nucleotide sequence ID" value="NZ_GG667036.1"/>
</dbReference>
<sequence>MGAQEEDYDVWRIFFCAVEGFSVAGPHAIRCCIRTAVRAGR</sequence>
<name>A0ABP2DTK9_9CORY</name>
<proteinExistence type="predicted"/>
<protein>
    <submittedName>
        <fullName evidence="1">Uncharacterized protein</fullName>
    </submittedName>
</protein>
<dbReference type="Proteomes" id="UP000006237">
    <property type="component" value="Unassembled WGS sequence"/>
</dbReference>
<reference evidence="1 2" key="1">
    <citation type="submission" date="2009-01" db="EMBL/GenBank/DDBJ databases">
        <authorList>
            <person name="Qin X."/>
            <person name="Bachman B."/>
            <person name="Battles P."/>
            <person name="Bell A."/>
            <person name="Bess C."/>
            <person name="Bickham C."/>
            <person name="Chaboub L."/>
            <person name="Chen D."/>
            <person name="Coyle M."/>
            <person name="Deiros D.R."/>
            <person name="Dinh H."/>
            <person name="Forbes L."/>
            <person name="Fowler G."/>
            <person name="Francisco L."/>
            <person name="Fu Q."/>
            <person name="Gubbala S."/>
            <person name="Hale W."/>
            <person name="Han Y."/>
            <person name="Hemphill L."/>
            <person name="Highlander S.K."/>
            <person name="Hirani K."/>
            <person name="Hogues M."/>
            <person name="Jackson L."/>
            <person name="Jakkamsetti A."/>
            <person name="Javaid M."/>
            <person name="Jiang H."/>
            <person name="Korchina V."/>
            <person name="Kovar C."/>
            <person name="Lara F."/>
            <person name="Lee S."/>
            <person name="Mata R."/>
            <person name="Mathew T."/>
            <person name="Moen C."/>
            <person name="Morales K."/>
            <person name="Munidasa M."/>
            <person name="Nazareth L."/>
            <person name="Ngo R."/>
            <person name="Nguyen L."/>
            <person name="Okwuonu G."/>
            <person name="Ongeri F."/>
            <person name="Patil S."/>
            <person name="Petrosino J."/>
            <person name="Pham C."/>
            <person name="Pham P."/>
            <person name="Pu L.-L."/>
            <person name="Puazo M."/>
            <person name="Raj R."/>
            <person name="Reid J."/>
            <person name="Rouhana J."/>
            <person name="Saada N."/>
            <person name="Shang Y."/>
            <person name="Simmons D."/>
            <person name="Thornton R."/>
            <person name="Warren J."/>
            <person name="Weissenberger G."/>
            <person name="Zhang J."/>
            <person name="Zhang L."/>
            <person name="Zhou C."/>
            <person name="Zhu D."/>
            <person name="Muzny D."/>
            <person name="Worley K."/>
            <person name="Gibbs R."/>
        </authorList>
    </citation>
    <scope>NUCLEOTIDE SEQUENCE [LARGE SCALE GENOMIC DNA]</scope>
    <source>
        <strain evidence="1 2">ATCC 51866</strain>
    </source>
</reference>
<evidence type="ECO:0000313" key="2">
    <source>
        <dbReference type="Proteomes" id="UP000006237"/>
    </source>
</evidence>
<comment type="caution">
    <text evidence="1">The sequence shown here is derived from an EMBL/GenBank/DDBJ whole genome shotgun (WGS) entry which is preliminary data.</text>
</comment>